<dbReference type="AlphaFoldDB" id="A0A0A9A7L6"/>
<reference evidence="1" key="2">
    <citation type="journal article" date="2015" name="Data Brief">
        <title>Shoot transcriptome of the giant reed, Arundo donax.</title>
        <authorList>
            <person name="Barrero R.A."/>
            <person name="Guerrero F.D."/>
            <person name="Moolhuijzen P."/>
            <person name="Goolsby J.A."/>
            <person name="Tidwell J."/>
            <person name="Bellgard S.E."/>
            <person name="Bellgard M.I."/>
        </authorList>
    </citation>
    <scope>NUCLEOTIDE SEQUENCE</scope>
    <source>
        <tissue evidence="1">Shoot tissue taken approximately 20 cm above the soil surface</tissue>
    </source>
</reference>
<accession>A0A0A9A7L6</accession>
<name>A0A0A9A7L6_ARUDO</name>
<dbReference type="EMBL" id="GBRH01254863">
    <property type="protein sequence ID" value="JAD43032.1"/>
    <property type="molecule type" value="Transcribed_RNA"/>
</dbReference>
<proteinExistence type="predicted"/>
<protein>
    <submittedName>
        <fullName evidence="1">Uncharacterized protein</fullName>
    </submittedName>
</protein>
<organism evidence="1">
    <name type="scientific">Arundo donax</name>
    <name type="common">Giant reed</name>
    <name type="synonym">Donax arundinaceus</name>
    <dbReference type="NCBI Taxonomy" id="35708"/>
    <lineage>
        <taxon>Eukaryota</taxon>
        <taxon>Viridiplantae</taxon>
        <taxon>Streptophyta</taxon>
        <taxon>Embryophyta</taxon>
        <taxon>Tracheophyta</taxon>
        <taxon>Spermatophyta</taxon>
        <taxon>Magnoliopsida</taxon>
        <taxon>Liliopsida</taxon>
        <taxon>Poales</taxon>
        <taxon>Poaceae</taxon>
        <taxon>PACMAD clade</taxon>
        <taxon>Arundinoideae</taxon>
        <taxon>Arundineae</taxon>
        <taxon>Arundo</taxon>
    </lineage>
</organism>
<reference evidence="1" key="1">
    <citation type="submission" date="2014-09" db="EMBL/GenBank/DDBJ databases">
        <authorList>
            <person name="Magalhaes I.L.F."/>
            <person name="Oliveira U."/>
            <person name="Santos F.R."/>
            <person name="Vidigal T.H.D.A."/>
            <person name="Brescovit A.D."/>
            <person name="Santos A.J."/>
        </authorList>
    </citation>
    <scope>NUCLEOTIDE SEQUENCE</scope>
    <source>
        <tissue evidence="1">Shoot tissue taken approximately 20 cm above the soil surface</tissue>
    </source>
</reference>
<evidence type="ECO:0000313" key="1">
    <source>
        <dbReference type="EMBL" id="JAD43032.1"/>
    </source>
</evidence>
<sequence length="57" mass="6281">MMLLERRKLKIAKPGATITPAPPPSHHLLEAAPTPTTAKRARVHQVLLLVLDICIHN</sequence>